<dbReference type="NCBIfam" id="TIGR00003">
    <property type="entry name" value="copper ion binding protein"/>
    <property type="match status" value="1"/>
</dbReference>
<gene>
    <name evidence="4" type="ORF">GCM10022242_00180</name>
</gene>
<evidence type="ECO:0000256" key="1">
    <source>
        <dbReference type="ARBA" id="ARBA00022723"/>
    </source>
</evidence>
<dbReference type="EMBL" id="BAABAH010000001">
    <property type="protein sequence ID" value="GAA3801210.1"/>
    <property type="molecule type" value="Genomic_DNA"/>
</dbReference>
<dbReference type="PROSITE" id="PS01047">
    <property type="entry name" value="HMA_1"/>
    <property type="match status" value="1"/>
</dbReference>
<dbReference type="InterPro" id="IPR000428">
    <property type="entry name" value="Cu-bd"/>
</dbReference>
<sequence length="76" mass="7846">MSTTPATADSSRTYRVVGMTCGHCVSAVEREVGAIDGVTNVTVDLASGDVVVASTRTVTDDEMTAAIDEAGYELAF</sequence>
<feature type="domain" description="HMA" evidence="3">
    <location>
        <begin position="10"/>
        <end position="75"/>
    </location>
</feature>
<name>A0ABP7HXL6_9ACTN</name>
<accession>A0ABP7HXL6</accession>
<dbReference type="InterPro" id="IPR006122">
    <property type="entry name" value="HMA_Cu_ion-bd"/>
</dbReference>
<evidence type="ECO:0000313" key="5">
    <source>
        <dbReference type="Proteomes" id="UP001501821"/>
    </source>
</evidence>
<reference evidence="5" key="1">
    <citation type="journal article" date="2019" name="Int. J. Syst. Evol. Microbiol.">
        <title>The Global Catalogue of Microorganisms (GCM) 10K type strain sequencing project: providing services to taxonomists for standard genome sequencing and annotation.</title>
        <authorList>
            <consortium name="The Broad Institute Genomics Platform"/>
            <consortium name="The Broad Institute Genome Sequencing Center for Infectious Disease"/>
            <person name="Wu L."/>
            <person name="Ma J."/>
        </authorList>
    </citation>
    <scope>NUCLEOTIDE SEQUENCE [LARGE SCALE GENOMIC DNA]</scope>
    <source>
        <strain evidence="5">JCM 16953</strain>
    </source>
</reference>
<dbReference type="Proteomes" id="UP001501821">
    <property type="component" value="Unassembled WGS sequence"/>
</dbReference>
<proteinExistence type="predicted"/>
<organism evidence="4 5">
    <name type="scientific">Nocardioides panacisoli</name>
    <dbReference type="NCBI Taxonomy" id="627624"/>
    <lineage>
        <taxon>Bacteria</taxon>
        <taxon>Bacillati</taxon>
        <taxon>Actinomycetota</taxon>
        <taxon>Actinomycetes</taxon>
        <taxon>Propionibacteriales</taxon>
        <taxon>Nocardioidaceae</taxon>
        <taxon>Nocardioides</taxon>
    </lineage>
</organism>
<dbReference type="InterPro" id="IPR006121">
    <property type="entry name" value="HMA_dom"/>
</dbReference>
<dbReference type="RefSeq" id="WP_344771717.1">
    <property type="nucleotide sequence ID" value="NZ_BAABAH010000001.1"/>
</dbReference>
<protein>
    <submittedName>
        <fullName evidence="4">Heavy-metal-associated domain-containing protein</fullName>
    </submittedName>
</protein>
<evidence type="ECO:0000256" key="2">
    <source>
        <dbReference type="ARBA" id="ARBA00023008"/>
    </source>
</evidence>
<keyword evidence="1" id="KW-0479">Metal-binding</keyword>
<dbReference type="CDD" id="cd00371">
    <property type="entry name" value="HMA"/>
    <property type="match status" value="1"/>
</dbReference>
<dbReference type="PROSITE" id="PS50846">
    <property type="entry name" value="HMA_2"/>
    <property type="match status" value="1"/>
</dbReference>
<dbReference type="InterPro" id="IPR036163">
    <property type="entry name" value="HMA_dom_sf"/>
</dbReference>
<evidence type="ECO:0000259" key="3">
    <source>
        <dbReference type="PROSITE" id="PS50846"/>
    </source>
</evidence>
<comment type="caution">
    <text evidence="4">The sequence shown here is derived from an EMBL/GenBank/DDBJ whole genome shotgun (WGS) entry which is preliminary data.</text>
</comment>
<keyword evidence="5" id="KW-1185">Reference proteome</keyword>
<evidence type="ECO:0000313" key="4">
    <source>
        <dbReference type="EMBL" id="GAA3801210.1"/>
    </source>
</evidence>
<dbReference type="PRINTS" id="PR00944">
    <property type="entry name" value="CUEXPORT"/>
</dbReference>
<dbReference type="SUPFAM" id="SSF55008">
    <property type="entry name" value="HMA, heavy metal-associated domain"/>
    <property type="match status" value="1"/>
</dbReference>
<dbReference type="InterPro" id="IPR017969">
    <property type="entry name" value="Heavy-metal-associated_CS"/>
</dbReference>
<dbReference type="Gene3D" id="3.30.70.100">
    <property type="match status" value="1"/>
</dbReference>
<dbReference type="Pfam" id="PF00403">
    <property type="entry name" value="HMA"/>
    <property type="match status" value="1"/>
</dbReference>
<keyword evidence="2" id="KW-0186">Copper</keyword>